<dbReference type="AlphaFoldDB" id="A6WH53"/>
<name>A6WH53_KINRD</name>
<reference evidence="2" key="1">
    <citation type="journal article" date="2008" name="PLoS ONE">
        <title>Survival in nuclear waste, extreme resistance, and potential applications gleaned from the genome sequence of Kineococcus radiotolerans SRS30216.</title>
        <authorList>
            <person name="Bagwell C.E."/>
            <person name="Bhat S."/>
            <person name="Hawkins G.M."/>
            <person name="Smith B.W."/>
            <person name="Biswas T."/>
            <person name="Hoover T.R."/>
            <person name="Saunders E."/>
            <person name="Han C.S."/>
            <person name="Tsodikov O.V."/>
            <person name="Shimkets L.J."/>
        </authorList>
    </citation>
    <scope>NUCLEOTIDE SEQUENCE [LARGE SCALE GENOMIC DNA]</scope>
    <source>
        <strain evidence="2">ATCC BAA-149 / DSM 14245 / SRS30216</strain>
    </source>
</reference>
<sequence>MYFPTSRNAVKLTVEAVHERGKTTLAPDYTSQVTGSEVRFGPFVATRKTAAEAREAVAEQVTTWAAAAQTEGMTPVTVTLRGWTTVAWLAPEADGPSWQSITIRPDGSHRSTSSYRYVPRAELDAKLRLNAVKAALDPHDDADVSEGIAFVGRWGGQPHDDAVAEFRRWVGFQCAYVAHRAEGHDDQAAHDFACRNDRVYAPTA</sequence>
<dbReference type="EMBL" id="CP000751">
    <property type="protein sequence ID" value="ABS06142.1"/>
    <property type="molecule type" value="Genomic_DNA"/>
</dbReference>
<dbReference type="HOGENOM" id="CLU_1341770_0_0_11"/>
<gene>
    <name evidence="1" type="ordered locus">Krad_4684</name>
</gene>
<geneLocation type="plasmid" evidence="1 2">
    <name>pKRAD01</name>
</geneLocation>
<proteinExistence type="predicted"/>
<accession>A6WH53</accession>
<dbReference type="Proteomes" id="UP000001116">
    <property type="component" value="Plasmid pKRAD01"/>
</dbReference>
<keyword evidence="2" id="KW-1185">Reference proteome</keyword>
<evidence type="ECO:0000313" key="2">
    <source>
        <dbReference type="Proteomes" id="UP000001116"/>
    </source>
</evidence>
<dbReference type="KEGG" id="kra:Krad_4684"/>
<organism evidence="1 2">
    <name type="scientific">Kineococcus radiotolerans (strain ATCC BAA-149 / DSM 14245 / SRS30216)</name>
    <dbReference type="NCBI Taxonomy" id="266940"/>
    <lineage>
        <taxon>Bacteria</taxon>
        <taxon>Bacillati</taxon>
        <taxon>Actinomycetota</taxon>
        <taxon>Actinomycetes</taxon>
        <taxon>Kineosporiales</taxon>
        <taxon>Kineosporiaceae</taxon>
        <taxon>Kineococcus</taxon>
    </lineage>
</organism>
<evidence type="ECO:0000313" key="1">
    <source>
        <dbReference type="EMBL" id="ABS06142.1"/>
    </source>
</evidence>
<protein>
    <submittedName>
        <fullName evidence="1">Uncharacterized protein</fullName>
    </submittedName>
</protein>
<dbReference type="RefSeq" id="WP_012001880.1">
    <property type="nucleotide sequence ID" value="NC_009806.1"/>
</dbReference>
<keyword evidence="1" id="KW-0614">Plasmid</keyword>